<dbReference type="AlphaFoldDB" id="A0A1R3HK77"/>
<protein>
    <submittedName>
        <fullName evidence="1">Uncharacterized protein</fullName>
    </submittedName>
</protein>
<gene>
    <name evidence="1" type="ORF">CCACVL1_18695</name>
</gene>
<dbReference type="EMBL" id="AWWV01011776">
    <property type="protein sequence ID" value="OMO70693.1"/>
    <property type="molecule type" value="Genomic_DNA"/>
</dbReference>
<proteinExistence type="predicted"/>
<comment type="caution">
    <text evidence="1">The sequence shown here is derived from an EMBL/GenBank/DDBJ whole genome shotgun (WGS) entry which is preliminary data.</text>
</comment>
<reference evidence="1 2" key="1">
    <citation type="submission" date="2013-09" db="EMBL/GenBank/DDBJ databases">
        <title>Corchorus capsularis genome sequencing.</title>
        <authorList>
            <person name="Alam M."/>
            <person name="Haque M.S."/>
            <person name="Islam M.S."/>
            <person name="Emdad E.M."/>
            <person name="Islam M.M."/>
            <person name="Ahmed B."/>
            <person name="Halim A."/>
            <person name="Hossen Q.M.M."/>
            <person name="Hossain M.Z."/>
            <person name="Ahmed R."/>
            <person name="Khan M.M."/>
            <person name="Islam R."/>
            <person name="Rashid M.M."/>
            <person name="Khan S.A."/>
            <person name="Rahman M.S."/>
            <person name="Alam M."/>
        </authorList>
    </citation>
    <scope>NUCLEOTIDE SEQUENCE [LARGE SCALE GENOMIC DNA]</scope>
    <source>
        <strain evidence="2">cv. CVL-1</strain>
        <tissue evidence="1">Whole seedling</tissue>
    </source>
</reference>
<keyword evidence="2" id="KW-1185">Reference proteome</keyword>
<dbReference type="Proteomes" id="UP000188268">
    <property type="component" value="Unassembled WGS sequence"/>
</dbReference>
<evidence type="ECO:0000313" key="2">
    <source>
        <dbReference type="Proteomes" id="UP000188268"/>
    </source>
</evidence>
<accession>A0A1R3HK77</accession>
<name>A0A1R3HK77_COCAP</name>
<organism evidence="1 2">
    <name type="scientific">Corchorus capsularis</name>
    <name type="common">Jute</name>
    <dbReference type="NCBI Taxonomy" id="210143"/>
    <lineage>
        <taxon>Eukaryota</taxon>
        <taxon>Viridiplantae</taxon>
        <taxon>Streptophyta</taxon>
        <taxon>Embryophyta</taxon>
        <taxon>Tracheophyta</taxon>
        <taxon>Spermatophyta</taxon>
        <taxon>Magnoliopsida</taxon>
        <taxon>eudicotyledons</taxon>
        <taxon>Gunneridae</taxon>
        <taxon>Pentapetalae</taxon>
        <taxon>rosids</taxon>
        <taxon>malvids</taxon>
        <taxon>Malvales</taxon>
        <taxon>Malvaceae</taxon>
        <taxon>Grewioideae</taxon>
        <taxon>Apeibeae</taxon>
        <taxon>Corchorus</taxon>
    </lineage>
</organism>
<dbReference type="Gramene" id="OMO70693">
    <property type="protein sequence ID" value="OMO70693"/>
    <property type="gene ID" value="CCACVL1_18695"/>
</dbReference>
<evidence type="ECO:0000313" key="1">
    <source>
        <dbReference type="EMBL" id="OMO70693.1"/>
    </source>
</evidence>
<sequence>MAAYFLSRFMQAVSDTLRPQPSPLPLHSLLISVLVIAAHLRSPTL</sequence>